<dbReference type="PRINTS" id="PR00127">
    <property type="entry name" value="CLPPROTEASEP"/>
</dbReference>
<evidence type="ECO:0000256" key="2">
    <source>
        <dbReference type="ARBA" id="ARBA00022670"/>
    </source>
</evidence>
<gene>
    <name evidence="8" type="primary">clpP-2</name>
</gene>
<dbReference type="PROSITE" id="PS00382">
    <property type="entry name" value="CLP_PROTEASE_HIS"/>
    <property type="match status" value="1"/>
</dbReference>
<evidence type="ECO:0000256" key="7">
    <source>
        <dbReference type="RuleBase" id="RU003567"/>
    </source>
</evidence>
<evidence type="ECO:0000313" key="8">
    <source>
        <dbReference type="EMBL" id="ACF24504.1"/>
    </source>
</evidence>
<keyword evidence="8" id="KW-0542">Nucleomorph</keyword>
<dbReference type="GO" id="GO:0004176">
    <property type="term" value="F:ATP-dependent peptidase activity"/>
    <property type="evidence" value="ECO:0007669"/>
    <property type="project" value="InterPro"/>
</dbReference>
<dbReference type="InterPro" id="IPR001907">
    <property type="entry name" value="ClpP"/>
</dbReference>
<dbReference type="MEROPS" id="S14.001"/>
<feature type="active site" evidence="6">
    <location>
        <position position="138"/>
    </location>
</feature>
<dbReference type="SUPFAM" id="SSF52096">
    <property type="entry name" value="ClpP/crotonase"/>
    <property type="match status" value="1"/>
</dbReference>
<dbReference type="Gene3D" id="3.90.226.10">
    <property type="entry name" value="2-enoyl-CoA Hydratase, Chain A, domain 1"/>
    <property type="match status" value="1"/>
</dbReference>
<evidence type="ECO:0000256" key="1">
    <source>
        <dbReference type="ARBA" id="ARBA00007039"/>
    </source>
</evidence>
<dbReference type="PANTHER" id="PTHR10381:SF11">
    <property type="entry name" value="ATP-DEPENDENT CLP PROTEASE PROTEOLYTIC SUBUNIT, MITOCHONDRIAL"/>
    <property type="match status" value="1"/>
</dbReference>
<keyword evidence="2 8" id="KW-0645">Protease</keyword>
<dbReference type="PANTHER" id="PTHR10381">
    <property type="entry name" value="ATP-DEPENDENT CLP PROTEASE PROTEOLYTIC SUBUNIT"/>
    <property type="match status" value="1"/>
</dbReference>
<sequence length="240" mass="27212">MLSKNTKFSIYNSLKIKIDSIRLQNLVTYYDISEVDTILKKNRIIFCTGEINDLVSNTIVNHLVYFSSLSDKDAIKFIINSPGGNISSGLAIYDAITISKLTLNTYSIGISASIGCFLLCIGSPNRRFSFPNSRIMIHQPFGGIQGTPIDIEIQTKELIIQRSNLNYLIACHTNNSIEKIEKDTDFEKYFTPHEALRYGIIDKILIKKNKTIKKLNCIDSLYYPKAENINWPSIKKISQT</sequence>
<comment type="similarity">
    <text evidence="1 7">Belongs to the peptidase S14 family.</text>
</comment>
<dbReference type="CDD" id="cd07017">
    <property type="entry name" value="S14_ClpP_2"/>
    <property type="match status" value="1"/>
</dbReference>
<evidence type="ECO:0000256" key="5">
    <source>
        <dbReference type="ARBA" id="ARBA00034021"/>
    </source>
</evidence>
<keyword evidence="4" id="KW-0720">Serine protease</keyword>
<dbReference type="InterPro" id="IPR023562">
    <property type="entry name" value="ClpP/TepA"/>
</dbReference>
<organism evidence="8">
    <name type="scientific">Gymnochlora stellata</name>
    <dbReference type="NCBI Taxonomy" id="67809"/>
    <lineage>
        <taxon>Eukaryota</taxon>
        <taxon>Sar</taxon>
        <taxon>Rhizaria</taxon>
        <taxon>Cercozoa</taxon>
        <taxon>Chlorarachniophyceae</taxon>
        <taxon>Gymnochlora</taxon>
    </lineage>
</organism>
<evidence type="ECO:0000256" key="3">
    <source>
        <dbReference type="ARBA" id="ARBA00022801"/>
    </source>
</evidence>
<proteinExistence type="evidence at transcript level"/>
<name>B5A4F2_GYMST</name>
<reference evidence="8" key="1">
    <citation type="journal article" date="2008" name="Mol. Biol. Evol.">
        <title>Nucleus-encoded periplastid-targeted EFL in chlorarachniophytes.</title>
        <authorList>
            <person name="Gile G.H."/>
            <person name="Keeling P.J."/>
        </authorList>
    </citation>
    <scope>NUCLEOTIDE SEQUENCE</scope>
    <source>
        <strain evidence="8">CCMP 2057</strain>
    </source>
</reference>
<evidence type="ECO:0000256" key="4">
    <source>
        <dbReference type="ARBA" id="ARBA00022825"/>
    </source>
</evidence>
<dbReference type="GO" id="GO:0009368">
    <property type="term" value="C:endopeptidase Clp complex"/>
    <property type="evidence" value="ECO:0007669"/>
    <property type="project" value="TreeGrafter"/>
</dbReference>
<dbReference type="InterPro" id="IPR033135">
    <property type="entry name" value="ClpP_His_AS"/>
</dbReference>
<dbReference type="Pfam" id="PF00574">
    <property type="entry name" value="CLP_protease"/>
    <property type="match status" value="1"/>
</dbReference>
<dbReference type="InterPro" id="IPR029045">
    <property type="entry name" value="ClpP/crotonase-like_dom_sf"/>
</dbReference>
<dbReference type="AlphaFoldDB" id="B5A4F2"/>
<geneLocation type="nucleomorph" evidence="8"/>
<accession>B5A4F2</accession>
<dbReference type="GO" id="GO:0004252">
    <property type="term" value="F:serine-type endopeptidase activity"/>
    <property type="evidence" value="ECO:0007669"/>
    <property type="project" value="UniProtKB-EC"/>
</dbReference>
<evidence type="ECO:0000256" key="6">
    <source>
        <dbReference type="PROSITE-ProRule" id="PRU10086"/>
    </source>
</evidence>
<dbReference type="EMBL" id="EU810236">
    <property type="protein sequence ID" value="ACF24504.1"/>
    <property type="molecule type" value="mRNA"/>
</dbReference>
<keyword evidence="3" id="KW-0378">Hydrolase</keyword>
<dbReference type="GO" id="GO:0051117">
    <property type="term" value="F:ATPase binding"/>
    <property type="evidence" value="ECO:0007669"/>
    <property type="project" value="TreeGrafter"/>
</dbReference>
<protein>
    <recommendedName>
        <fullName evidence="7">ATP-dependent Clp protease proteolytic subunit</fullName>
    </recommendedName>
</protein>
<dbReference type="GO" id="GO:0006515">
    <property type="term" value="P:protein quality control for misfolded or incompletely synthesized proteins"/>
    <property type="evidence" value="ECO:0007669"/>
    <property type="project" value="TreeGrafter"/>
</dbReference>
<comment type="catalytic activity">
    <reaction evidence="5 6">
        <text>Hydrolysis of proteins to small peptides in the presence of ATP and magnesium. alpha-casein is the usual test substrate. In the absence of ATP, only oligopeptides shorter than five residues are hydrolyzed (such as succinyl-Leu-Tyr-|-NHMec, and Leu-Tyr-Leu-|-Tyr-Trp, in which cleavage of the -Tyr-|-Leu- and -Tyr-|-Trp bonds also occurs).</text>
        <dbReference type="EC" id="3.4.21.92"/>
    </reaction>
</comment>